<dbReference type="AlphaFoldDB" id="A0A6A4FTU5"/>
<reference evidence="2 3" key="1">
    <citation type="submission" date="2018-08" db="EMBL/GenBank/DDBJ databases">
        <title>Genomic investigation of the strawberry pathogen Phytophthora fragariae indicates pathogenicity is determined by transcriptional variation in three key races.</title>
        <authorList>
            <person name="Adams T.M."/>
            <person name="Armitage A.D."/>
            <person name="Sobczyk M.K."/>
            <person name="Bates H.J."/>
            <person name="Dunwell J.M."/>
            <person name="Nellist C.F."/>
            <person name="Harrison R.J."/>
        </authorList>
    </citation>
    <scope>NUCLEOTIDE SEQUENCE [LARGE SCALE GENOMIC DNA]</scope>
    <source>
        <strain evidence="2 3">SCRP333</strain>
    </source>
</reference>
<feature type="region of interest" description="Disordered" evidence="1">
    <location>
        <begin position="76"/>
        <end position="103"/>
    </location>
</feature>
<organism evidence="2 3">
    <name type="scientific">Phytophthora rubi</name>
    <dbReference type="NCBI Taxonomy" id="129364"/>
    <lineage>
        <taxon>Eukaryota</taxon>
        <taxon>Sar</taxon>
        <taxon>Stramenopiles</taxon>
        <taxon>Oomycota</taxon>
        <taxon>Peronosporomycetes</taxon>
        <taxon>Peronosporales</taxon>
        <taxon>Peronosporaceae</taxon>
        <taxon>Phytophthora</taxon>
    </lineage>
</organism>
<accession>A0A6A4FTU5</accession>
<dbReference type="EMBL" id="QXFT01000151">
    <property type="protein sequence ID" value="KAE9352996.1"/>
    <property type="molecule type" value="Genomic_DNA"/>
</dbReference>
<name>A0A6A4FTU5_9STRA</name>
<protein>
    <submittedName>
        <fullName evidence="2">Uncharacterized protein</fullName>
    </submittedName>
</protein>
<evidence type="ECO:0000256" key="1">
    <source>
        <dbReference type="SAM" id="MobiDB-lite"/>
    </source>
</evidence>
<dbReference type="Proteomes" id="UP000434957">
    <property type="component" value="Unassembled WGS sequence"/>
</dbReference>
<gene>
    <name evidence="2" type="ORF">PR003_g4108</name>
</gene>
<keyword evidence="3" id="KW-1185">Reference proteome</keyword>
<evidence type="ECO:0000313" key="2">
    <source>
        <dbReference type="EMBL" id="KAE9352996.1"/>
    </source>
</evidence>
<proteinExistence type="predicted"/>
<sequence length="193" mass="20745">MNAAIAVEECFARSALREKAVVVDDLQPVGVVPSAAIQGIVTEAAGAAVVSAGRSSRVRPLARNLVDELDDVAKPELAFGDDDDDESDVKGPKHRPPLNGDTSAANKVLGRYLELTKTKSNWMRQFSPKIVRPAVWMDLGGVLAIPIDPTSTRQVARKTELLLRAMGCESHMYPPDMALADWTPNEAAAALMK</sequence>
<comment type="caution">
    <text evidence="2">The sequence shown here is derived from an EMBL/GenBank/DDBJ whole genome shotgun (WGS) entry which is preliminary data.</text>
</comment>
<evidence type="ECO:0000313" key="3">
    <source>
        <dbReference type="Proteomes" id="UP000434957"/>
    </source>
</evidence>